<reference evidence="1" key="1">
    <citation type="journal article" date="2021" name="Proc. Natl. Acad. Sci. U.S.A.">
        <title>A Catalog of Tens of Thousands of Viruses from Human Metagenomes Reveals Hidden Associations with Chronic Diseases.</title>
        <authorList>
            <person name="Tisza M.J."/>
            <person name="Buck C.B."/>
        </authorList>
    </citation>
    <scope>NUCLEOTIDE SEQUENCE</scope>
    <source>
        <strain evidence="1">CtNmW2</strain>
    </source>
</reference>
<proteinExistence type="predicted"/>
<sequence>MQDGLAEPEFTCITLIFNVYFTKSKILLLSLLLKIKFTKNL</sequence>
<organism evidence="1">
    <name type="scientific">Siphoviridae sp. ctNmW2</name>
    <dbReference type="NCBI Taxonomy" id="2826306"/>
    <lineage>
        <taxon>Viruses</taxon>
        <taxon>Duplodnaviria</taxon>
        <taxon>Heunggongvirae</taxon>
        <taxon>Uroviricota</taxon>
        <taxon>Caudoviricetes</taxon>
    </lineage>
</organism>
<dbReference type="EMBL" id="BK014912">
    <property type="protein sequence ID" value="DAD82083.1"/>
    <property type="molecule type" value="Genomic_DNA"/>
</dbReference>
<protein>
    <submittedName>
        <fullName evidence="1">Uncharacterized protein</fullName>
    </submittedName>
</protein>
<evidence type="ECO:0000313" key="1">
    <source>
        <dbReference type="EMBL" id="DAD82083.1"/>
    </source>
</evidence>
<name>A0A8S5MJL0_9CAUD</name>
<accession>A0A8S5MJL0</accession>